<dbReference type="AlphaFoldDB" id="A0AAU9IUS3"/>
<proteinExistence type="predicted"/>
<name>A0AAU9IUS3_9CILI</name>
<evidence type="ECO:0000313" key="2">
    <source>
        <dbReference type="Proteomes" id="UP001162131"/>
    </source>
</evidence>
<comment type="caution">
    <text evidence="1">The sequence shown here is derived from an EMBL/GenBank/DDBJ whole genome shotgun (WGS) entry which is preliminary data.</text>
</comment>
<reference evidence="1" key="1">
    <citation type="submission" date="2021-09" db="EMBL/GenBank/DDBJ databases">
        <authorList>
            <consortium name="AG Swart"/>
            <person name="Singh M."/>
            <person name="Singh A."/>
            <person name="Seah K."/>
            <person name="Emmerich C."/>
        </authorList>
    </citation>
    <scope>NUCLEOTIDE SEQUENCE</scope>
    <source>
        <strain evidence="1">ATCC30299</strain>
    </source>
</reference>
<evidence type="ECO:0000313" key="1">
    <source>
        <dbReference type="EMBL" id="CAG9312068.1"/>
    </source>
</evidence>
<accession>A0AAU9IUS3</accession>
<sequence length="291" mass="34838">MLFFQKTRDTYDFSSIELTALCPFKMHWRIAQNNQESFAYKLTDINPFNFHQRITDYQIQNESKLQRIPLEMQDKAIELFWQKLSVNEMFTAGILITSRVEGMHAKLKGIMKTIKRNSDIKIFTAFESIASREDEKIMLKEYEQTKNTTFTINTMEAIGKLYSNHCLKHYQNSINGIKATFLEDNRDDDQRWKVLNKIPKLSKEEYIIKKSLKYTCRKYEKYKILYNHLLFIYKITGRNIIELIIENTARRWLLPSVSDETNNELFKRIQGVTYYRKLNASPVNQEERKRY</sequence>
<organism evidence="1 2">
    <name type="scientific">Blepharisma stoltei</name>
    <dbReference type="NCBI Taxonomy" id="1481888"/>
    <lineage>
        <taxon>Eukaryota</taxon>
        <taxon>Sar</taxon>
        <taxon>Alveolata</taxon>
        <taxon>Ciliophora</taxon>
        <taxon>Postciliodesmatophora</taxon>
        <taxon>Heterotrichea</taxon>
        <taxon>Heterotrichida</taxon>
        <taxon>Blepharismidae</taxon>
        <taxon>Blepharisma</taxon>
    </lineage>
</organism>
<dbReference type="EMBL" id="CAJZBQ010000005">
    <property type="protein sequence ID" value="CAG9312068.1"/>
    <property type="molecule type" value="Genomic_DNA"/>
</dbReference>
<gene>
    <name evidence="1" type="ORF">BSTOLATCC_MIC5599</name>
</gene>
<protein>
    <submittedName>
        <fullName evidence="1">Uncharacterized protein</fullName>
    </submittedName>
</protein>
<keyword evidence="2" id="KW-1185">Reference proteome</keyword>
<dbReference type="Proteomes" id="UP001162131">
    <property type="component" value="Unassembled WGS sequence"/>
</dbReference>